<dbReference type="eggNOG" id="ENOG50331H5">
    <property type="taxonomic scope" value="Bacteria"/>
</dbReference>
<name>A1SS58_PSYIN</name>
<keyword evidence="1" id="KW-0472">Membrane</keyword>
<sequence>MIDQIFYRDIQILPLLPLLLAGAVLGVIFFAGLCWTVQRGIKSAHPGRWFFGSFLLRTAVALSGIYLLTDGQWPKLLACMLGFIGARIVVITITGSATNIANKQKPNHAP</sequence>
<evidence type="ECO:0008006" key="4">
    <source>
        <dbReference type="Google" id="ProtNLM"/>
    </source>
</evidence>
<feature type="transmembrane region" description="Helical" evidence="1">
    <location>
        <begin position="49"/>
        <end position="69"/>
    </location>
</feature>
<dbReference type="EMBL" id="CP000510">
    <property type="protein sequence ID" value="ABM02323.1"/>
    <property type="molecule type" value="Genomic_DNA"/>
</dbReference>
<dbReference type="HOGENOM" id="CLU_155951_0_0_6"/>
<feature type="transmembrane region" description="Helical" evidence="1">
    <location>
        <begin position="75"/>
        <end position="95"/>
    </location>
</feature>
<dbReference type="OrthoDB" id="6168710at2"/>
<keyword evidence="1" id="KW-1133">Transmembrane helix</keyword>
<dbReference type="NCBIfam" id="TIGR03165">
    <property type="entry name" value="F1F0_chp_2"/>
    <property type="match status" value="1"/>
</dbReference>
<proteinExistence type="predicted"/>
<evidence type="ECO:0000313" key="3">
    <source>
        <dbReference type="Proteomes" id="UP000000639"/>
    </source>
</evidence>
<dbReference type="KEGG" id="pin:Ping_0466"/>
<protein>
    <recommendedName>
        <fullName evidence="4">F1/F0 ATPase, Methanosarcina type, subunit 2</fullName>
    </recommendedName>
</protein>
<reference evidence="2 3" key="1">
    <citation type="submission" date="2007-01" db="EMBL/GenBank/DDBJ databases">
        <title>Complete sequence of Psychromonas ingrahamii 37.</title>
        <authorList>
            <consortium name="US DOE Joint Genome Institute"/>
            <person name="Copeland A."/>
            <person name="Lucas S."/>
            <person name="Lapidus A."/>
            <person name="Barry K."/>
            <person name="Detter J.C."/>
            <person name="Glavina del Rio T."/>
            <person name="Hammon N."/>
            <person name="Israni S."/>
            <person name="Dalin E."/>
            <person name="Tice H."/>
            <person name="Pitluck S."/>
            <person name="Thompson L.S."/>
            <person name="Brettin T."/>
            <person name="Bruce D."/>
            <person name="Han C."/>
            <person name="Tapia R."/>
            <person name="Schmutz J."/>
            <person name="Larimer F."/>
            <person name="Land M."/>
            <person name="Hauser L."/>
            <person name="Kyrpides N."/>
            <person name="Ivanova N."/>
            <person name="Staley J."/>
            <person name="Richardson P."/>
        </authorList>
    </citation>
    <scope>NUCLEOTIDE SEQUENCE [LARGE SCALE GENOMIC DNA]</scope>
    <source>
        <strain evidence="2 3">37</strain>
    </source>
</reference>
<evidence type="ECO:0000313" key="2">
    <source>
        <dbReference type="EMBL" id="ABM02323.1"/>
    </source>
</evidence>
<dbReference type="InterPro" id="IPR017581">
    <property type="entry name" value="AtpR-like"/>
</dbReference>
<accession>A1SS58</accession>
<feature type="transmembrane region" description="Helical" evidence="1">
    <location>
        <begin position="12"/>
        <end position="37"/>
    </location>
</feature>
<dbReference type="AlphaFoldDB" id="A1SS58"/>
<dbReference type="Proteomes" id="UP000000639">
    <property type="component" value="Chromosome"/>
</dbReference>
<dbReference type="STRING" id="357804.Ping_0466"/>
<evidence type="ECO:0000256" key="1">
    <source>
        <dbReference type="SAM" id="Phobius"/>
    </source>
</evidence>
<gene>
    <name evidence="2" type="ordered locus">Ping_0466</name>
</gene>
<dbReference type="RefSeq" id="WP_011768882.1">
    <property type="nucleotide sequence ID" value="NC_008709.1"/>
</dbReference>
<keyword evidence="1" id="KW-0812">Transmembrane</keyword>
<keyword evidence="3" id="KW-1185">Reference proteome</keyword>
<dbReference type="Pfam" id="PF12966">
    <property type="entry name" value="AtpR"/>
    <property type="match status" value="1"/>
</dbReference>
<organism evidence="2 3">
    <name type="scientific">Psychromonas ingrahamii (strain DSM 17664 / CCUG 51855 / 37)</name>
    <dbReference type="NCBI Taxonomy" id="357804"/>
    <lineage>
        <taxon>Bacteria</taxon>
        <taxon>Pseudomonadati</taxon>
        <taxon>Pseudomonadota</taxon>
        <taxon>Gammaproteobacteria</taxon>
        <taxon>Alteromonadales</taxon>
        <taxon>Psychromonadaceae</taxon>
        <taxon>Psychromonas</taxon>
    </lineage>
</organism>